<dbReference type="SUPFAM" id="SSF49503">
    <property type="entry name" value="Cupredoxins"/>
    <property type="match status" value="1"/>
</dbReference>
<feature type="signal peptide" evidence="3">
    <location>
        <begin position="1"/>
        <end position="18"/>
    </location>
</feature>
<dbReference type="GO" id="GO:0005886">
    <property type="term" value="C:plasma membrane"/>
    <property type="evidence" value="ECO:0007669"/>
    <property type="project" value="TreeGrafter"/>
</dbReference>
<gene>
    <name evidence="5" type="ORF">Nepgr_007102</name>
</gene>
<dbReference type="EMBL" id="BSYO01000005">
    <property type="protein sequence ID" value="GMH05262.1"/>
    <property type="molecule type" value="Genomic_DNA"/>
</dbReference>
<name>A0AAD3XHY9_NEPGR</name>
<comment type="caution">
    <text evidence="5">The sequence shown here is derived from an EMBL/GenBank/DDBJ whole genome shotgun (WGS) entry which is preliminary data.</text>
</comment>
<dbReference type="PANTHER" id="PTHR33021:SF31">
    <property type="entry name" value="OS02G0720100 PROTEIN"/>
    <property type="match status" value="1"/>
</dbReference>
<evidence type="ECO:0000259" key="4">
    <source>
        <dbReference type="PROSITE" id="PS51485"/>
    </source>
</evidence>
<evidence type="ECO:0000313" key="6">
    <source>
        <dbReference type="Proteomes" id="UP001279734"/>
    </source>
</evidence>
<accession>A0AAD3XHY9</accession>
<dbReference type="Gene3D" id="2.60.40.420">
    <property type="entry name" value="Cupredoxins - blue copper proteins"/>
    <property type="match status" value="1"/>
</dbReference>
<dbReference type="FunFam" id="2.60.40.420:FF:000034">
    <property type="entry name" value="Cupredoxin superfamily protein"/>
    <property type="match status" value="1"/>
</dbReference>
<sequence length="181" mass="19364">MAAMKKVLLLVMATAAFYSPFFGGKSAEAQVHHVVGDDRGWDSSSDVASWAAGRVFRVGDFLWFTYSAALESIVELSSKEEFESCTVSNPTRMYTDGLDKITLDGEGIRYFASGNPESCAKGLKLPVDVLPKSTAEIKGLPSAKNALFAAAPVTPPSDSTRISGPTVMLFCGALFLYFASL</sequence>
<dbReference type="CDD" id="cd04216">
    <property type="entry name" value="Phytocyanin"/>
    <property type="match status" value="1"/>
</dbReference>
<keyword evidence="6" id="KW-1185">Reference proteome</keyword>
<dbReference type="InterPro" id="IPR008972">
    <property type="entry name" value="Cupredoxin"/>
</dbReference>
<dbReference type="PANTHER" id="PTHR33021">
    <property type="entry name" value="BLUE COPPER PROTEIN"/>
    <property type="match status" value="1"/>
</dbReference>
<keyword evidence="2" id="KW-0325">Glycoprotein</keyword>
<evidence type="ECO:0000256" key="1">
    <source>
        <dbReference type="ARBA" id="ARBA00023157"/>
    </source>
</evidence>
<dbReference type="GO" id="GO:0009055">
    <property type="term" value="F:electron transfer activity"/>
    <property type="evidence" value="ECO:0007669"/>
    <property type="project" value="InterPro"/>
</dbReference>
<evidence type="ECO:0000313" key="5">
    <source>
        <dbReference type="EMBL" id="GMH05262.1"/>
    </source>
</evidence>
<dbReference type="PROSITE" id="PS51485">
    <property type="entry name" value="PHYTOCYANIN"/>
    <property type="match status" value="1"/>
</dbReference>
<feature type="chain" id="PRO_5042018618" description="Phytocyanin domain-containing protein" evidence="3">
    <location>
        <begin position="19"/>
        <end position="181"/>
    </location>
</feature>
<feature type="domain" description="Phytocyanin" evidence="4">
    <location>
        <begin position="31"/>
        <end position="131"/>
    </location>
</feature>
<organism evidence="5 6">
    <name type="scientific">Nepenthes gracilis</name>
    <name type="common">Slender pitcher plant</name>
    <dbReference type="NCBI Taxonomy" id="150966"/>
    <lineage>
        <taxon>Eukaryota</taxon>
        <taxon>Viridiplantae</taxon>
        <taxon>Streptophyta</taxon>
        <taxon>Embryophyta</taxon>
        <taxon>Tracheophyta</taxon>
        <taxon>Spermatophyta</taxon>
        <taxon>Magnoliopsida</taxon>
        <taxon>eudicotyledons</taxon>
        <taxon>Gunneridae</taxon>
        <taxon>Pentapetalae</taxon>
        <taxon>Caryophyllales</taxon>
        <taxon>Nepenthaceae</taxon>
        <taxon>Nepenthes</taxon>
    </lineage>
</organism>
<keyword evidence="3" id="KW-0732">Signal</keyword>
<reference evidence="5" key="1">
    <citation type="submission" date="2023-05" db="EMBL/GenBank/DDBJ databases">
        <title>Nepenthes gracilis genome sequencing.</title>
        <authorList>
            <person name="Fukushima K."/>
        </authorList>
    </citation>
    <scope>NUCLEOTIDE SEQUENCE</scope>
    <source>
        <strain evidence="5">SING2019-196</strain>
    </source>
</reference>
<proteinExistence type="predicted"/>
<evidence type="ECO:0000256" key="3">
    <source>
        <dbReference type="SAM" id="SignalP"/>
    </source>
</evidence>
<protein>
    <recommendedName>
        <fullName evidence="4">Phytocyanin domain-containing protein</fullName>
    </recommendedName>
</protein>
<dbReference type="Proteomes" id="UP001279734">
    <property type="component" value="Unassembled WGS sequence"/>
</dbReference>
<dbReference type="InterPro" id="IPR003245">
    <property type="entry name" value="Phytocyanin_dom"/>
</dbReference>
<dbReference type="InterPro" id="IPR039391">
    <property type="entry name" value="Phytocyanin-like"/>
</dbReference>
<evidence type="ECO:0000256" key="2">
    <source>
        <dbReference type="ARBA" id="ARBA00023180"/>
    </source>
</evidence>
<dbReference type="Pfam" id="PF02298">
    <property type="entry name" value="Cu_bind_like"/>
    <property type="match status" value="1"/>
</dbReference>
<keyword evidence="1" id="KW-1015">Disulfide bond</keyword>
<dbReference type="AlphaFoldDB" id="A0AAD3XHY9"/>